<dbReference type="RefSeq" id="XP_027368525.1">
    <property type="nucleotide sequence ID" value="XM_027512724.1"/>
</dbReference>
<feature type="compositionally biased region" description="Polar residues" evidence="1">
    <location>
        <begin position="50"/>
        <end position="60"/>
    </location>
</feature>
<gene>
    <name evidence="3" type="primary">LOC113874502</name>
</gene>
<proteinExistence type="predicted"/>
<feature type="region of interest" description="Disordered" evidence="1">
    <location>
        <begin position="125"/>
        <end position="158"/>
    </location>
</feature>
<feature type="compositionally biased region" description="Low complexity" evidence="1">
    <location>
        <begin position="23"/>
        <end position="42"/>
    </location>
</feature>
<keyword evidence="2" id="KW-1185">Reference proteome</keyword>
<evidence type="ECO:0000256" key="1">
    <source>
        <dbReference type="SAM" id="MobiDB-lite"/>
    </source>
</evidence>
<dbReference type="Proteomes" id="UP000694853">
    <property type="component" value="Unplaced"/>
</dbReference>
<dbReference type="GeneID" id="113874502"/>
<sequence length="223" mass="24504">MEANRRRVFTRRKPLSDCTNTQSSPSSVPLKTSKSKPSSSSSAINKAPTKCTSATANLGNAPNPSSPSPPNLSTPSVKTPPSFALPNRSLISVLFPRFFISGIVDVKASPPISVVFSRRHCSKKRRKDKGKEVGVPVSSSPILNISNNRETSDGFESENLPKAKALTVPCAKKQRAMSSEDVFNDPFKDPQVQDFIEEQKPYFKMIDEFELLEEEVESSDELD</sequence>
<reference evidence="3" key="2">
    <citation type="submission" date="2025-08" db="UniProtKB">
        <authorList>
            <consortium name="RefSeq"/>
        </authorList>
    </citation>
    <scope>IDENTIFICATION</scope>
    <source>
        <tissue evidence="3">Young leaves</tissue>
    </source>
</reference>
<feature type="compositionally biased region" description="Polar residues" evidence="1">
    <location>
        <begin position="137"/>
        <end position="149"/>
    </location>
</feature>
<evidence type="ECO:0000313" key="3">
    <source>
        <dbReference type="RefSeq" id="XP_027368525.1"/>
    </source>
</evidence>
<dbReference type="PANTHER" id="PTHR35740">
    <property type="entry name" value="OS12G0111700 PROTEIN"/>
    <property type="match status" value="1"/>
</dbReference>
<name>A0A8B8MIW6_ABRPR</name>
<feature type="region of interest" description="Disordered" evidence="1">
    <location>
        <begin position="1"/>
        <end position="80"/>
    </location>
</feature>
<feature type="compositionally biased region" description="Basic residues" evidence="1">
    <location>
        <begin position="1"/>
        <end position="13"/>
    </location>
</feature>
<reference evidence="2" key="1">
    <citation type="journal article" date="2019" name="Toxins">
        <title>Detection of Abrin-Like and Prepropulchellin-Like Toxin Genes and Transcripts Using Whole Genome Sequencing and Full-Length Transcript Sequencing of Abrus precatorius.</title>
        <authorList>
            <person name="Hovde B.T."/>
            <person name="Daligault H.E."/>
            <person name="Hanschen E.R."/>
            <person name="Kunde Y.A."/>
            <person name="Johnson M.B."/>
            <person name="Starkenburg S.R."/>
            <person name="Johnson S.L."/>
        </authorList>
    </citation>
    <scope>NUCLEOTIDE SEQUENCE [LARGE SCALE GENOMIC DNA]</scope>
</reference>
<dbReference type="AlphaFoldDB" id="A0A8B8MIW6"/>
<dbReference type="KEGG" id="aprc:113874502"/>
<organism evidence="2 3">
    <name type="scientific">Abrus precatorius</name>
    <name type="common">Indian licorice</name>
    <name type="synonym">Glycine abrus</name>
    <dbReference type="NCBI Taxonomy" id="3816"/>
    <lineage>
        <taxon>Eukaryota</taxon>
        <taxon>Viridiplantae</taxon>
        <taxon>Streptophyta</taxon>
        <taxon>Embryophyta</taxon>
        <taxon>Tracheophyta</taxon>
        <taxon>Spermatophyta</taxon>
        <taxon>Magnoliopsida</taxon>
        <taxon>eudicotyledons</taxon>
        <taxon>Gunneridae</taxon>
        <taxon>Pentapetalae</taxon>
        <taxon>rosids</taxon>
        <taxon>fabids</taxon>
        <taxon>Fabales</taxon>
        <taxon>Fabaceae</taxon>
        <taxon>Papilionoideae</taxon>
        <taxon>50 kb inversion clade</taxon>
        <taxon>NPAAA clade</taxon>
        <taxon>indigoferoid/millettioid clade</taxon>
        <taxon>Abreae</taxon>
        <taxon>Abrus</taxon>
    </lineage>
</organism>
<accession>A0A8B8MIW6</accession>
<protein>
    <submittedName>
        <fullName evidence="3">Uncharacterized protein LOC113874502</fullName>
    </submittedName>
</protein>
<evidence type="ECO:0000313" key="2">
    <source>
        <dbReference type="Proteomes" id="UP000694853"/>
    </source>
</evidence>
<dbReference type="OrthoDB" id="1436647at2759"/>
<dbReference type="PANTHER" id="PTHR35740:SF1">
    <property type="entry name" value="OS12G0111700 PROTEIN"/>
    <property type="match status" value="1"/>
</dbReference>